<proteinExistence type="predicted"/>
<keyword evidence="2" id="KW-1185">Reference proteome</keyword>
<dbReference type="Proteomes" id="UP000094342">
    <property type="component" value="Unassembled WGS sequence"/>
</dbReference>
<dbReference type="STRING" id="1752398.A8M32_06295"/>
<evidence type="ECO:0000313" key="1">
    <source>
        <dbReference type="EMBL" id="ODR92196.1"/>
    </source>
</evidence>
<dbReference type="EMBL" id="LYBW01000048">
    <property type="protein sequence ID" value="ODR92196.1"/>
    <property type="molecule type" value="Genomic_DNA"/>
</dbReference>
<comment type="caution">
    <text evidence="1">The sequence shown here is derived from an EMBL/GenBank/DDBJ whole genome shotgun (WGS) entry which is preliminary data.</text>
</comment>
<protein>
    <submittedName>
        <fullName evidence="1">Uncharacterized protein</fullName>
    </submittedName>
</protein>
<organism evidence="1 2">
    <name type="scientific">Sinorhizobium alkalisoli</name>
    <dbReference type="NCBI Taxonomy" id="1752398"/>
    <lineage>
        <taxon>Bacteria</taxon>
        <taxon>Pseudomonadati</taxon>
        <taxon>Pseudomonadota</taxon>
        <taxon>Alphaproteobacteria</taxon>
        <taxon>Hyphomicrobiales</taxon>
        <taxon>Rhizobiaceae</taxon>
        <taxon>Sinorhizobium/Ensifer group</taxon>
        <taxon>Sinorhizobium</taxon>
    </lineage>
</organism>
<gene>
    <name evidence="1" type="ORF">A8M32_06295</name>
</gene>
<dbReference type="AlphaFoldDB" id="A0A1E3VH53"/>
<reference evidence="2" key="1">
    <citation type="submission" date="2016-05" db="EMBL/GenBank/DDBJ databases">
        <authorList>
            <person name="Li Y."/>
        </authorList>
    </citation>
    <scope>NUCLEOTIDE SEQUENCE [LARGE SCALE GENOMIC DNA]</scope>
    <source>
        <strain evidence="2">YIC4027</strain>
    </source>
</reference>
<accession>A0A1E3VH53</accession>
<sequence>MLVLRPSSLRRERKSAVFNSFRDYPIHPDELVILEEVLDRALRERNLAIGSEEADQLARKVIELYQSGIRDPEKIWEMIRTV</sequence>
<evidence type="ECO:0000313" key="2">
    <source>
        <dbReference type="Proteomes" id="UP000094342"/>
    </source>
</evidence>
<name>A0A1E3VH53_9HYPH</name>
<dbReference type="OrthoDB" id="8100807at2"/>